<accession>A0A0G0RFG3</accession>
<dbReference type="EMBL" id="LBYI01000002">
    <property type="protein sequence ID" value="KKR51163.1"/>
    <property type="molecule type" value="Genomic_DNA"/>
</dbReference>
<protein>
    <recommendedName>
        <fullName evidence="2">Bacterial spore germination immunoglobulin-like domain-containing protein</fullName>
    </recommendedName>
</protein>
<keyword evidence="1" id="KW-0812">Transmembrane</keyword>
<organism evidence="3">
    <name type="scientific">Candidatus Curtissbacteria bacterium GW2011_GWA1_40_16</name>
    <dbReference type="NCBI Taxonomy" id="1618405"/>
    <lineage>
        <taxon>Bacteria</taxon>
        <taxon>Candidatus Curtissiibacteriota</taxon>
    </lineage>
</organism>
<comment type="caution">
    <text evidence="3">The sequence shown here is derived from an EMBL/GenBank/DDBJ whole genome shotgun (WGS) entry which is preliminary data.</text>
</comment>
<keyword evidence="1" id="KW-1133">Transmembrane helix</keyword>
<dbReference type="InterPro" id="IPR018911">
    <property type="entry name" value="Gmad2_Ig-like_dom"/>
</dbReference>
<evidence type="ECO:0000259" key="2">
    <source>
        <dbReference type="Pfam" id="PF10648"/>
    </source>
</evidence>
<name>A0A0G0RFG3_9BACT</name>
<dbReference type="AlphaFoldDB" id="A0A0G0RFG3"/>
<sequence>MNNLKVAILLIVIFVLAISGFYYIYLKQVSKSQSLILPPLESPKTNFPSATASASPISKTQSIGDGIKQPGAVAETSTFPQSQPETGAGQTQITDAGIFIQNPQAQAKISSPVTINGMANVPNNLIVEVKDATGQVLGVRKTTACFGNQSCPFSVSVVFTKPNTPNGQITVYSPSLSTNNPEYSQTVAISF</sequence>
<feature type="domain" description="Bacterial spore germination immunoglobulin-like" evidence="2">
    <location>
        <begin position="98"/>
        <end position="177"/>
    </location>
</feature>
<dbReference type="Pfam" id="PF10648">
    <property type="entry name" value="Gmad2"/>
    <property type="match status" value="1"/>
</dbReference>
<evidence type="ECO:0000313" key="3">
    <source>
        <dbReference type="EMBL" id="KKR51163.1"/>
    </source>
</evidence>
<dbReference type="Proteomes" id="UP000034531">
    <property type="component" value="Unassembled WGS sequence"/>
</dbReference>
<reference evidence="3" key="1">
    <citation type="journal article" date="2015" name="Nature">
        <title>rRNA introns, odd ribosomes, and small enigmatic genomes across a large radiation of phyla.</title>
        <authorList>
            <person name="Brown C.T."/>
            <person name="Hug L.A."/>
            <person name="Thomas B.C."/>
            <person name="Sharon I."/>
            <person name="Castelle C.J."/>
            <person name="Singh A."/>
            <person name="Wilkins M.J."/>
            <person name="Williams K.H."/>
            <person name="Banfield J.F."/>
        </authorList>
    </citation>
    <scope>NUCLEOTIDE SEQUENCE [LARGE SCALE GENOMIC DNA]</scope>
</reference>
<proteinExistence type="predicted"/>
<evidence type="ECO:0000256" key="1">
    <source>
        <dbReference type="SAM" id="Phobius"/>
    </source>
</evidence>
<keyword evidence="1" id="KW-0472">Membrane</keyword>
<feature type="transmembrane region" description="Helical" evidence="1">
    <location>
        <begin position="6"/>
        <end position="26"/>
    </location>
</feature>
<gene>
    <name evidence="3" type="ORF">UT84_C0002G0024</name>
</gene>